<dbReference type="InterPro" id="IPR029460">
    <property type="entry name" value="DNAPol_HHH"/>
</dbReference>
<dbReference type="InterPro" id="IPR004805">
    <property type="entry name" value="DnaE2/DnaE/PolC"/>
</dbReference>
<evidence type="ECO:0000256" key="1">
    <source>
        <dbReference type="ARBA" id="ARBA00012417"/>
    </source>
</evidence>
<keyword evidence="2" id="KW-0963">Cytoplasm</keyword>
<dbReference type="GO" id="GO:0006260">
    <property type="term" value="P:DNA replication"/>
    <property type="evidence" value="ECO:0007669"/>
    <property type="project" value="UniProtKB-KW"/>
</dbReference>
<dbReference type="InterPro" id="IPR003141">
    <property type="entry name" value="Pol/His_phosphatase_N"/>
</dbReference>
<reference evidence="12" key="1">
    <citation type="submission" date="2016-10" db="EMBL/GenBank/DDBJ databases">
        <authorList>
            <person name="Varghese N."/>
        </authorList>
    </citation>
    <scope>NUCLEOTIDE SEQUENCE [LARGE SCALE GENOMIC DNA]</scope>
    <source>
        <strain evidence="12">DSM 12489</strain>
    </source>
</reference>
<dbReference type="GO" id="GO:0006281">
    <property type="term" value="P:DNA repair"/>
    <property type="evidence" value="ECO:0007669"/>
    <property type="project" value="UniProtKB-KW"/>
</dbReference>
<keyword evidence="12" id="KW-1185">Reference proteome</keyword>
<dbReference type="Gene3D" id="1.10.10.1600">
    <property type="entry name" value="Bacterial DNA polymerase III alpha subunit, thumb domain"/>
    <property type="match status" value="1"/>
</dbReference>
<dbReference type="InterPro" id="IPR011708">
    <property type="entry name" value="DNA_pol3_alpha_NTPase_dom"/>
</dbReference>
<protein>
    <recommendedName>
        <fullName evidence="1">DNA-directed DNA polymerase</fullName>
        <ecNumber evidence="1">2.7.7.7</ecNumber>
    </recommendedName>
</protein>
<evidence type="ECO:0000256" key="4">
    <source>
        <dbReference type="ARBA" id="ARBA00022695"/>
    </source>
</evidence>
<dbReference type="GO" id="GO:0008408">
    <property type="term" value="F:3'-5' exonuclease activity"/>
    <property type="evidence" value="ECO:0007669"/>
    <property type="project" value="InterPro"/>
</dbReference>
<dbReference type="RefSeq" id="WP_176780824.1">
    <property type="nucleotide sequence ID" value="NZ_FNOJ01000003.1"/>
</dbReference>
<accession>A0A1H2RLZ8</accession>
<evidence type="ECO:0000256" key="2">
    <source>
        <dbReference type="ARBA" id="ARBA00022490"/>
    </source>
</evidence>
<evidence type="ECO:0000313" key="12">
    <source>
        <dbReference type="Proteomes" id="UP000182589"/>
    </source>
</evidence>
<dbReference type="InterPro" id="IPR041931">
    <property type="entry name" value="DNA_pol3_alpha_thumb_dom"/>
</dbReference>
<feature type="domain" description="Polymerase/histidinol phosphatase N-terminal" evidence="10">
    <location>
        <begin position="4"/>
        <end position="71"/>
    </location>
</feature>
<keyword evidence="4" id="KW-0548">Nucleotidyltransferase</keyword>
<dbReference type="PANTHER" id="PTHR32294:SF4">
    <property type="entry name" value="ERROR-PRONE DNA POLYMERASE"/>
    <property type="match status" value="1"/>
</dbReference>
<evidence type="ECO:0000256" key="9">
    <source>
        <dbReference type="ARBA" id="ARBA00049244"/>
    </source>
</evidence>
<keyword evidence="6" id="KW-0227">DNA damage</keyword>
<dbReference type="CDD" id="cd04485">
    <property type="entry name" value="DnaE_OBF"/>
    <property type="match status" value="1"/>
</dbReference>
<dbReference type="InterPro" id="IPR016195">
    <property type="entry name" value="Pol/histidinol_Pase-like"/>
</dbReference>
<comment type="catalytic activity">
    <reaction evidence="9">
        <text>DNA(n) + a 2'-deoxyribonucleoside 5'-triphosphate = DNA(n+1) + diphosphate</text>
        <dbReference type="Rhea" id="RHEA:22508"/>
        <dbReference type="Rhea" id="RHEA-COMP:17339"/>
        <dbReference type="Rhea" id="RHEA-COMP:17340"/>
        <dbReference type="ChEBI" id="CHEBI:33019"/>
        <dbReference type="ChEBI" id="CHEBI:61560"/>
        <dbReference type="ChEBI" id="CHEBI:173112"/>
        <dbReference type="EC" id="2.7.7.7"/>
    </reaction>
</comment>
<dbReference type="Proteomes" id="UP000182589">
    <property type="component" value="Unassembled WGS sequence"/>
</dbReference>
<keyword evidence="7" id="KW-0239">DNA-directed DNA polymerase</keyword>
<dbReference type="Pfam" id="PF17657">
    <property type="entry name" value="DNA_pol3_finger"/>
    <property type="match status" value="1"/>
</dbReference>
<evidence type="ECO:0000259" key="10">
    <source>
        <dbReference type="SMART" id="SM00481"/>
    </source>
</evidence>
<dbReference type="PANTHER" id="PTHR32294">
    <property type="entry name" value="DNA POLYMERASE III SUBUNIT ALPHA"/>
    <property type="match status" value="1"/>
</dbReference>
<dbReference type="SUPFAM" id="SSF89550">
    <property type="entry name" value="PHP domain-like"/>
    <property type="match status" value="1"/>
</dbReference>
<evidence type="ECO:0000256" key="6">
    <source>
        <dbReference type="ARBA" id="ARBA00022763"/>
    </source>
</evidence>
<gene>
    <name evidence="11" type="ORF">SAMN04489725_10357</name>
</gene>
<dbReference type="Pfam" id="PF02811">
    <property type="entry name" value="PHP"/>
    <property type="match status" value="1"/>
</dbReference>
<dbReference type="NCBIfam" id="TIGR00594">
    <property type="entry name" value="polc"/>
    <property type="match status" value="1"/>
</dbReference>
<dbReference type="STRING" id="89784.SAMN04489725_10357"/>
<keyword evidence="3" id="KW-0808">Transferase</keyword>
<keyword evidence="5" id="KW-0235">DNA replication</keyword>
<name>A0A1H2RLZ8_9BACL</name>
<evidence type="ECO:0000256" key="3">
    <source>
        <dbReference type="ARBA" id="ARBA00022679"/>
    </source>
</evidence>
<evidence type="ECO:0000256" key="8">
    <source>
        <dbReference type="ARBA" id="ARBA00023204"/>
    </source>
</evidence>
<dbReference type="InterPro" id="IPR040982">
    <property type="entry name" value="DNA_pol3_finger"/>
</dbReference>
<dbReference type="EC" id="2.7.7.7" evidence="1"/>
<dbReference type="Pfam" id="PF07733">
    <property type="entry name" value="DNA_pol3_alpha"/>
    <property type="match status" value="1"/>
</dbReference>
<dbReference type="SMART" id="SM00481">
    <property type="entry name" value="POLIIIAc"/>
    <property type="match status" value="1"/>
</dbReference>
<dbReference type="InterPro" id="IPR004013">
    <property type="entry name" value="PHP_dom"/>
</dbReference>
<proteinExistence type="predicted"/>
<dbReference type="Pfam" id="PF14579">
    <property type="entry name" value="HHH_6"/>
    <property type="match status" value="1"/>
</dbReference>
<dbReference type="GO" id="GO:0003887">
    <property type="term" value="F:DNA-directed DNA polymerase activity"/>
    <property type="evidence" value="ECO:0007669"/>
    <property type="project" value="UniProtKB-KW"/>
</dbReference>
<keyword evidence="8" id="KW-0234">DNA repair</keyword>
<sequence>MVFIHLHCHSPYSFLSGASSIESLVAQAALYRMPALALTDHNTIAGLPEFHRWAGIYGIKPISGAELTMEDGSHLTVLVETRQGFRHLCELLTIMHAQEGGRTQPRLAEADLFRLSEGLIVLSGCRHGQLQQALSKQEYARARHWVERYREIFRDRLYLELVADGYPGYASRMRLLSELSSCTGVPLVATSDVHAANKQLFPVYDVLRCMALGCDVYTPHPGRPLNRMGWLHDADEAILRFAGFPEAIARTIEIADRCTAVFPIDKTLFPTYRTEDGRGGYPFLEQLVFAGARERYGCLDGTTTARLQHELDIIRELGYVDYFLVVWDIVRFARSRGIRCAGRGSAADSAVAYCLYITDVDAVGRGLLFERFMSLERAERPDIDIDFASDRRDEVIDYVYHQYGRERVARVATYQTFRGRSAVREIGAALALPEDLLAALAKRVPWSTHADQLEDALGRVPELRMFQEYRERLTWLFAIARHIAGFPRHFGMHSGGIAISSSPLFEVTSLQPSASGHWITPYDKRMLEDVGLVKLDLLSLRTMSAIEGAIRESSKFGRIDYDAIPLEDEATFSMIQRGDTIGVFQLESPAQRALQARLGATGLEDIVASVALIRPGPILGNMVDPFIARRQGREPVTYLHPKLEPILGKTYGVVLFQEQVIEIATAIAGFTPGEADELRRVMSHARNYTEMKKIGELFMEKALQNGIAESVAATIFSYIQSYASYGFCEAHAAAFATTAYKTAYLVQHYPALFYASILNQLPMGYYPVHVICAEAKRRGIHILPIDINESMWDCTVPSESEIRLGMRLISRFPETVATAVNEERTRGGPFRSVVDLILRVPQADRLHIEHLVRVGALDRVEEADRNELIWQLPQWFAQRQSGALPLIHSSAHLAKQPRTAMRPASLAQRLADEYALVGVGMSGHWLDLYRCDLQQLHYNTIAEALSMPDGERVIVAGLAIRPHRPPTKSGRTVVFFTLEDETGMLDATMFESVYRTEGAVVFTPYGRLLGASGVMQRRGGARGQLLVEHIWGLS</sequence>
<dbReference type="AlphaFoldDB" id="A0A1H2RLZ8"/>
<evidence type="ECO:0000256" key="5">
    <source>
        <dbReference type="ARBA" id="ARBA00022705"/>
    </source>
</evidence>
<dbReference type="Gene3D" id="3.20.20.140">
    <property type="entry name" value="Metal-dependent hydrolases"/>
    <property type="match status" value="1"/>
</dbReference>
<dbReference type="Gene3D" id="1.10.150.870">
    <property type="match status" value="1"/>
</dbReference>
<dbReference type="EMBL" id="FNOJ01000003">
    <property type="protein sequence ID" value="SDW20486.1"/>
    <property type="molecule type" value="Genomic_DNA"/>
</dbReference>
<evidence type="ECO:0000256" key="7">
    <source>
        <dbReference type="ARBA" id="ARBA00022932"/>
    </source>
</evidence>
<organism evidence="11 12">
    <name type="scientific">Alicyclobacillus hesperidum</name>
    <dbReference type="NCBI Taxonomy" id="89784"/>
    <lineage>
        <taxon>Bacteria</taxon>
        <taxon>Bacillati</taxon>
        <taxon>Bacillota</taxon>
        <taxon>Bacilli</taxon>
        <taxon>Bacillales</taxon>
        <taxon>Alicyclobacillaceae</taxon>
        <taxon>Alicyclobacillus</taxon>
    </lineage>
</organism>
<evidence type="ECO:0000313" key="11">
    <source>
        <dbReference type="EMBL" id="SDW20486.1"/>
    </source>
</evidence>